<feature type="compositionally biased region" description="Polar residues" evidence="1">
    <location>
        <begin position="1"/>
        <end position="12"/>
    </location>
</feature>
<feature type="region of interest" description="Disordered" evidence="1">
    <location>
        <begin position="48"/>
        <end position="84"/>
    </location>
</feature>
<protein>
    <submittedName>
        <fullName evidence="2">Uncharacterized protein</fullName>
    </submittedName>
</protein>
<dbReference type="AlphaFoldDB" id="A0A2T6ZD02"/>
<sequence length="84" mass="8676">MHLTLSDGTMDSINDAEVATTGGSGKLRLSRVGGDHPNGVCNFALLPSVPPPAPKRAAQASWNNPAPPSLHHGSLGPRGQEEEV</sequence>
<reference evidence="2 3" key="1">
    <citation type="submission" date="2017-04" db="EMBL/GenBank/DDBJ databases">
        <title>Draft genome sequence of Tuber borchii Vittad., a whitish edible truffle.</title>
        <authorList>
            <consortium name="DOE Joint Genome Institute"/>
            <person name="Murat C."/>
            <person name="Kuo A."/>
            <person name="Barry K.W."/>
            <person name="Clum A."/>
            <person name="Dockter R.B."/>
            <person name="Fauchery L."/>
            <person name="Iotti M."/>
            <person name="Kohler A."/>
            <person name="Labutti K."/>
            <person name="Lindquist E.A."/>
            <person name="Lipzen A."/>
            <person name="Ohm R.A."/>
            <person name="Wang M."/>
            <person name="Grigoriev I.V."/>
            <person name="Zambonelli A."/>
            <person name="Martin F.M."/>
        </authorList>
    </citation>
    <scope>NUCLEOTIDE SEQUENCE [LARGE SCALE GENOMIC DNA]</scope>
    <source>
        <strain evidence="2 3">Tbo3840</strain>
    </source>
</reference>
<feature type="region of interest" description="Disordered" evidence="1">
    <location>
        <begin position="1"/>
        <end position="31"/>
    </location>
</feature>
<name>A0A2T6ZD02_TUBBO</name>
<comment type="caution">
    <text evidence="2">The sequence shown here is derived from an EMBL/GenBank/DDBJ whole genome shotgun (WGS) entry which is preliminary data.</text>
</comment>
<evidence type="ECO:0000313" key="2">
    <source>
        <dbReference type="EMBL" id="PUU73381.1"/>
    </source>
</evidence>
<evidence type="ECO:0000256" key="1">
    <source>
        <dbReference type="SAM" id="MobiDB-lite"/>
    </source>
</evidence>
<gene>
    <name evidence="2" type="ORF">B9Z19DRAFT_545424</name>
</gene>
<keyword evidence="3" id="KW-1185">Reference proteome</keyword>
<dbReference type="Proteomes" id="UP000244722">
    <property type="component" value="Unassembled WGS sequence"/>
</dbReference>
<organism evidence="2 3">
    <name type="scientific">Tuber borchii</name>
    <name type="common">White truffle</name>
    <dbReference type="NCBI Taxonomy" id="42251"/>
    <lineage>
        <taxon>Eukaryota</taxon>
        <taxon>Fungi</taxon>
        <taxon>Dikarya</taxon>
        <taxon>Ascomycota</taxon>
        <taxon>Pezizomycotina</taxon>
        <taxon>Pezizomycetes</taxon>
        <taxon>Pezizales</taxon>
        <taxon>Tuberaceae</taxon>
        <taxon>Tuber</taxon>
    </lineage>
</organism>
<accession>A0A2T6ZD02</accession>
<proteinExistence type="predicted"/>
<dbReference type="EMBL" id="NESQ01000381">
    <property type="protein sequence ID" value="PUU73381.1"/>
    <property type="molecule type" value="Genomic_DNA"/>
</dbReference>
<evidence type="ECO:0000313" key="3">
    <source>
        <dbReference type="Proteomes" id="UP000244722"/>
    </source>
</evidence>